<dbReference type="PROSITE" id="PS51217">
    <property type="entry name" value="UVRD_HELICASE_CTER"/>
    <property type="match status" value="1"/>
</dbReference>
<dbReference type="Gene3D" id="3.40.50.300">
    <property type="entry name" value="P-loop containing nucleotide triphosphate hydrolases"/>
    <property type="match status" value="2"/>
</dbReference>
<dbReference type="Proteomes" id="UP000316851">
    <property type="component" value="Unassembled WGS sequence"/>
</dbReference>
<proteinExistence type="inferred from homology"/>
<evidence type="ECO:0000256" key="3">
    <source>
        <dbReference type="ARBA" id="ARBA00022801"/>
    </source>
</evidence>
<keyword evidence="15" id="KW-1185">Reference proteome</keyword>
<evidence type="ECO:0000313" key="15">
    <source>
        <dbReference type="Proteomes" id="UP000316851"/>
    </source>
</evidence>
<dbReference type="PANTHER" id="PTHR11070:SF2">
    <property type="entry name" value="ATP-DEPENDENT DNA HELICASE SRS2"/>
    <property type="match status" value="1"/>
</dbReference>
<accession>A0ABY2Z004</accession>
<sequence length="735" mass="85623">MININLLNEQQKSAVIYNEGPLRIIAGAGSGKTRVLTYKIAYLIENLGIKPSRILALTFSNKAANEMRQRVFGILANSNLESEPVVSTFHAMCAKILRKEIHNFGYTNDFQILDELDQKEILKIVYSELDISQTEFTYSSILSYIQNRKNEIIDFNKLDSNQSKEDEHLIPIEKEVAKTKEKIYEQYQAHLQRSRSLDFDDLLVFVFRLFYDPKFSAIAAKWEKRFDYVLIDEFQDTSLLQYKIMQKLASTEHLTIVGDPDQTIYSWRNADINIIMNFDKDYPETVTVKLEENYRSTKKILKAANNLISYNKLRLDKKLFTENEEGEEIEFFCGFNDEAEARWIANKISELKRNRVQLKNIAILYRVNSYSRAIEEALVRENTIYKLFGSIKFYQREEIKDALAYLRVIHDGSEISLLRIINKPSRKIGQVTIDKLLNFARKENLDLFQCLETNFSEIQKELRISMDTLKNIANLINEIRWARRAIQTNPIHLTLKEFMLNKIKYFEEFKNSEEEYESRLDNFNSLIEAIETWENKNPSGSIDEYLQEITLITDRDVEDDAASYVSLMTVHNAKGLEFDYVFIAGLSENIFPLKRAIILSPQKDFTFLKDQTEENPEGLEEERRLAYVAMTRAKKRLFLSFSVGRNGINKKSRFLSESGINEGRAIRIANNFSIAAEVTNNNDFIVGDFITHKTYGKGVILEIFDGIIEVKFDIDKKIRKLDKNHAAIKKWDENE</sequence>
<comment type="caution">
    <text evidence="14">The sequence shown here is derived from an EMBL/GenBank/DDBJ whole genome shotgun (WGS) entry which is preliminary data.</text>
</comment>
<dbReference type="Pfam" id="PF00580">
    <property type="entry name" value="UvrD-helicase"/>
    <property type="match status" value="1"/>
</dbReference>
<evidence type="ECO:0000259" key="13">
    <source>
        <dbReference type="PROSITE" id="PS51217"/>
    </source>
</evidence>
<dbReference type="CDD" id="cd17932">
    <property type="entry name" value="DEXQc_UvrD"/>
    <property type="match status" value="1"/>
</dbReference>
<evidence type="ECO:0000256" key="2">
    <source>
        <dbReference type="ARBA" id="ARBA00022741"/>
    </source>
</evidence>
<keyword evidence="6" id="KW-0238">DNA-binding</keyword>
<evidence type="ECO:0000256" key="5">
    <source>
        <dbReference type="ARBA" id="ARBA00022840"/>
    </source>
</evidence>
<keyword evidence="3 11" id="KW-0378">Hydrolase</keyword>
<gene>
    <name evidence="14" type="ORF">FJR74_01665</name>
</gene>
<evidence type="ECO:0000256" key="11">
    <source>
        <dbReference type="PROSITE-ProRule" id="PRU00560"/>
    </source>
</evidence>
<protein>
    <recommendedName>
        <fullName evidence="9">DNA 3'-5' helicase</fullName>
        <ecNumber evidence="9">5.6.2.4</ecNumber>
    </recommendedName>
</protein>
<evidence type="ECO:0000256" key="8">
    <source>
        <dbReference type="ARBA" id="ARBA00034617"/>
    </source>
</evidence>
<feature type="domain" description="UvrD-like helicase C-terminal" evidence="13">
    <location>
        <begin position="298"/>
        <end position="575"/>
    </location>
</feature>
<dbReference type="Gene3D" id="1.10.486.10">
    <property type="entry name" value="PCRA, domain 4"/>
    <property type="match status" value="1"/>
</dbReference>
<keyword evidence="7" id="KW-0413">Isomerase</keyword>
<keyword evidence="5 11" id="KW-0067">ATP-binding</keyword>
<evidence type="ECO:0000256" key="9">
    <source>
        <dbReference type="ARBA" id="ARBA00034808"/>
    </source>
</evidence>
<organism evidence="14 15">
    <name type="scientific">Metamycoplasma neophronis</name>
    <dbReference type="NCBI Taxonomy" id="872983"/>
    <lineage>
        <taxon>Bacteria</taxon>
        <taxon>Bacillati</taxon>
        <taxon>Mycoplasmatota</taxon>
        <taxon>Mycoplasmoidales</taxon>
        <taxon>Metamycoplasmataceae</taxon>
        <taxon>Metamycoplasma</taxon>
    </lineage>
</organism>
<evidence type="ECO:0000256" key="6">
    <source>
        <dbReference type="ARBA" id="ARBA00023125"/>
    </source>
</evidence>
<dbReference type="InterPro" id="IPR000212">
    <property type="entry name" value="DNA_helicase_UvrD/REP"/>
</dbReference>
<comment type="catalytic activity">
    <reaction evidence="8">
        <text>Couples ATP hydrolysis with the unwinding of duplex DNA by translocating in the 3'-5' direction.</text>
        <dbReference type="EC" id="5.6.2.4"/>
    </reaction>
</comment>
<keyword evidence="2 11" id="KW-0547">Nucleotide-binding</keyword>
<dbReference type="GO" id="GO:0004386">
    <property type="term" value="F:helicase activity"/>
    <property type="evidence" value="ECO:0007669"/>
    <property type="project" value="UniProtKB-KW"/>
</dbReference>
<dbReference type="PANTHER" id="PTHR11070">
    <property type="entry name" value="UVRD / RECB / PCRA DNA HELICASE FAMILY MEMBER"/>
    <property type="match status" value="1"/>
</dbReference>
<dbReference type="InterPro" id="IPR014017">
    <property type="entry name" value="DNA_helicase_UvrD-like_C"/>
</dbReference>
<dbReference type="RefSeq" id="WP_140914819.1">
    <property type="nucleotide sequence ID" value="NZ_VHHP01000004.1"/>
</dbReference>
<evidence type="ECO:0000256" key="1">
    <source>
        <dbReference type="ARBA" id="ARBA00009922"/>
    </source>
</evidence>
<dbReference type="InterPro" id="IPR027417">
    <property type="entry name" value="P-loop_NTPase"/>
</dbReference>
<comment type="catalytic activity">
    <reaction evidence="10">
        <text>ATP + H2O = ADP + phosphate + H(+)</text>
        <dbReference type="Rhea" id="RHEA:13065"/>
        <dbReference type="ChEBI" id="CHEBI:15377"/>
        <dbReference type="ChEBI" id="CHEBI:15378"/>
        <dbReference type="ChEBI" id="CHEBI:30616"/>
        <dbReference type="ChEBI" id="CHEBI:43474"/>
        <dbReference type="ChEBI" id="CHEBI:456216"/>
        <dbReference type="EC" id="5.6.2.4"/>
    </reaction>
</comment>
<evidence type="ECO:0000313" key="14">
    <source>
        <dbReference type="EMBL" id="TPR53854.1"/>
    </source>
</evidence>
<dbReference type="Pfam" id="PF13361">
    <property type="entry name" value="UvrD_C"/>
    <property type="match status" value="1"/>
</dbReference>
<feature type="domain" description="UvrD-like helicase ATP-binding" evidence="12">
    <location>
        <begin position="5"/>
        <end position="297"/>
    </location>
</feature>
<evidence type="ECO:0000259" key="12">
    <source>
        <dbReference type="PROSITE" id="PS51198"/>
    </source>
</evidence>
<evidence type="ECO:0000256" key="10">
    <source>
        <dbReference type="ARBA" id="ARBA00048988"/>
    </source>
</evidence>
<dbReference type="Gene3D" id="1.10.10.160">
    <property type="match status" value="1"/>
</dbReference>
<evidence type="ECO:0000256" key="7">
    <source>
        <dbReference type="ARBA" id="ARBA00023235"/>
    </source>
</evidence>
<dbReference type="EMBL" id="VHHP01000004">
    <property type="protein sequence ID" value="TPR53854.1"/>
    <property type="molecule type" value="Genomic_DNA"/>
</dbReference>
<dbReference type="EC" id="5.6.2.4" evidence="9"/>
<dbReference type="InterPro" id="IPR013986">
    <property type="entry name" value="DExx_box_DNA_helicase_dom_sf"/>
</dbReference>
<dbReference type="PROSITE" id="PS51198">
    <property type="entry name" value="UVRD_HELICASE_ATP_BIND"/>
    <property type="match status" value="1"/>
</dbReference>
<keyword evidence="4 11" id="KW-0347">Helicase</keyword>
<dbReference type="SUPFAM" id="SSF52540">
    <property type="entry name" value="P-loop containing nucleoside triphosphate hydrolases"/>
    <property type="match status" value="1"/>
</dbReference>
<name>A0ABY2Z004_9BACT</name>
<dbReference type="InterPro" id="IPR014016">
    <property type="entry name" value="UvrD-like_ATP-bd"/>
</dbReference>
<comment type="similarity">
    <text evidence="1">Belongs to the helicase family. UvrD subfamily.</text>
</comment>
<feature type="binding site" evidence="11">
    <location>
        <begin position="26"/>
        <end position="33"/>
    </location>
    <ligand>
        <name>ATP</name>
        <dbReference type="ChEBI" id="CHEBI:30616"/>
    </ligand>
</feature>
<evidence type="ECO:0000256" key="4">
    <source>
        <dbReference type="ARBA" id="ARBA00022806"/>
    </source>
</evidence>
<reference evidence="14" key="1">
    <citation type="submission" date="2019-06" db="EMBL/GenBank/DDBJ databases">
        <title>Mycoplasma neophronis type strain whole genome sequence.</title>
        <authorList>
            <person name="Spergser J."/>
        </authorList>
    </citation>
    <scope>NUCLEOTIDE SEQUENCE [LARGE SCALE GENOMIC DNA]</scope>
    <source>
        <strain evidence="14">DSM 24097</strain>
    </source>
</reference>